<dbReference type="InterPro" id="IPR016477">
    <property type="entry name" value="Fructo-/Ketosamine-3-kinase"/>
</dbReference>
<evidence type="ECO:0000313" key="2">
    <source>
        <dbReference type="EMBL" id="MBV7377972.1"/>
    </source>
</evidence>
<dbReference type="EMBL" id="JAHUZE010000001">
    <property type="protein sequence ID" value="MBV7377972.1"/>
    <property type="molecule type" value="Genomic_DNA"/>
</dbReference>
<dbReference type="RefSeq" id="WP_218390829.1">
    <property type="nucleotide sequence ID" value="NZ_JAHUZE010000001.1"/>
</dbReference>
<organism evidence="2 3">
    <name type="scientific">Maritimibacter dapengensis</name>
    <dbReference type="NCBI Taxonomy" id="2836868"/>
    <lineage>
        <taxon>Bacteria</taxon>
        <taxon>Pseudomonadati</taxon>
        <taxon>Pseudomonadota</taxon>
        <taxon>Alphaproteobacteria</taxon>
        <taxon>Rhodobacterales</taxon>
        <taxon>Roseobacteraceae</taxon>
        <taxon>Maritimibacter</taxon>
    </lineage>
</organism>
<dbReference type="GO" id="GO:0016301">
    <property type="term" value="F:kinase activity"/>
    <property type="evidence" value="ECO:0007669"/>
    <property type="project" value="UniProtKB-KW"/>
</dbReference>
<reference evidence="2 3" key="1">
    <citation type="submission" date="2021-05" db="EMBL/GenBank/DDBJ databases">
        <title>Culturable bacteria isolated from Daya Bay.</title>
        <authorList>
            <person name="Zheng W."/>
            <person name="Yu S."/>
            <person name="Huang Y."/>
        </authorList>
    </citation>
    <scope>NUCLEOTIDE SEQUENCE [LARGE SCALE GENOMIC DNA]</scope>
    <source>
        <strain evidence="2 3">DP4N28-5</strain>
    </source>
</reference>
<comment type="caution">
    <text evidence="2">The sequence shown here is derived from an EMBL/GenBank/DDBJ whole genome shotgun (WGS) entry which is preliminary data.</text>
</comment>
<accession>A0ABS6T0R7</accession>
<dbReference type="Proteomes" id="UP000756530">
    <property type="component" value="Unassembled WGS sequence"/>
</dbReference>
<evidence type="ECO:0000256" key="1">
    <source>
        <dbReference type="PIRNR" id="PIRNR006221"/>
    </source>
</evidence>
<comment type="similarity">
    <text evidence="1">Belongs to the fructosamine kinase family.</text>
</comment>
<proteinExistence type="inferred from homology"/>
<dbReference type="PIRSF" id="PIRSF006221">
    <property type="entry name" value="Ketosamine-3-kinase"/>
    <property type="match status" value="1"/>
</dbReference>
<dbReference type="PANTHER" id="PTHR12149:SF8">
    <property type="entry name" value="PROTEIN-RIBULOSAMINE 3-KINASE"/>
    <property type="match status" value="1"/>
</dbReference>
<evidence type="ECO:0000313" key="3">
    <source>
        <dbReference type="Proteomes" id="UP000756530"/>
    </source>
</evidence>
<gene>
    <name evidence="2" type="ORF">KJP28_03470</name>
</gene>
<dbReference type="Pfam" id="PF03881">
    <property type="entry name" value="Fructosamin_kin"/>
    <property type="match status" value="1"/>
</dbReference>
<keyword evidence="1" id="KW-0808">Transferase</keyword>
<keyword evidence="1 2" id="KW-0418">Kinase</keyword>
<dbReference type="PANTHER" id="PTHR12149">
    <property type="entry name" value="FRUCTOSAMINE 3 KINASE-RELATED PROTEIN"/>
    <property type="match status" value="1"/>
</dbReference>
<sequence>MGGLADRILRLTGERPAKIGALHGGDLSDVSLVTLQDGGRLVAKSGPMVDREARMLTAMSDAGAQVPSVIASDGDLILMEALYEERAGDGSWAALGTNLRNLHDVTGEAYGWSEDYAFGRVTIPNATSGDWPDFWAANRLLTHVDHLPGGLAPRIANLCENLPRLLPARPAPALLHGDLWTGNLLFGAAPSVWLIDPACFYGDREVDIAMLHLFGQPGGGFDEAYGPLDAGWEERRAVYTLWPALVHLRLFGSGYRGLVDRLLSQLDV</sequence>
<keyword evidence="3" id="KW-1185">Reference proteome</keyword>
<protein>
    <submittedName>
        <fullName evidence="2">Fructosamine kinase family protein</fullName>
    </submittedName>
</protein>
<name>A0ABS6T0R7_9RHOB</name>